<feature type="compositionally biased region" description="Polar residues" evidence="7">
    <location>
        <begin position="72"/>
        <end position="88"/>
    </location>
</feature>
<dbReference type="InterPro" id="IPR002999">
    <property type="entry name" value="Tudor"/>
</dbReference>
<proteinExistence type="inferred from homology"/>
<dbReference type="InterPro" id="IPR019542">
    <property type="entry name" value="Enhancer_polycomb-like_N"/>
</dbReference>
<dbReference type="EMBL" id="JAAARO010000004">
    <property type="protein sequence ID" value="KAF5748232.1"/>
    <property type="molecule type" value="Genomic_DNA"/>
</dbReference>
<keyword evidence="3 6" id="KW-0805">Transcription regulation</keyword>
<evidence type="ECO:0000259" key="8">
    <source>
        <dbReference type="SMART" id="SM00333"/>
    </source>
</evidence>
<keyword evidence="4 6" id="KW-0804">Transcription</keyword>
<feature type="compositionally biased region" description="Basic and acidic residues" evidence="7">
    <location>
        <begin position="27"/>
        <end position="38"/>
    </location>
</feature>
<evidence type="ECO:0000256" key="6">
    <source>
        <dbReference type="RuleBase" id="RU361124"/>
    </source>
</evidence>
<name>A0A7J7DPC1_TRIWF</name>
<dbReference type="GO" id="GO:0006357">
    <property type="term" value="P:regulation of transcription by RNA polymerase II"/>
    <property type="evidence" value="ECO:0007669"/>
    <property type="project" value="InterPro"/>
</dbReference>
<dbReference type="PANTHER" id="PTHR14898">
    <property type="entry name" value="ENHANCER OF POLYCOMB"/>
    <property type="match status" value="1"/>
</dbReference>
<dbReference type="Proteomes" id="UP000593562">
    <property type="component" value="Unassembled WGS sequence"/>
</dbReference>
<feature type="compositionally biased region" description="Basic and acidic residues" evidence="7">
    <location>
        <begin position="12"/>
        <end position="21"/>
    </location>
</feature>
<comment type="caution">
    <text evidence="9">The sequence shown here is derived from an EMBL/GenBank/DDBJ whole genome shotgun (WGS) entry which is preliminary data.</text>
</comment>
<feature type="region of interest" description="Disordered" evidence="7">
    <location>
        <begin position="1"/>
        <end position="97"/>
    </location>
</feature>
<feature type="domain" description="Tudor" evidence="8">
    <location>
        <begin position="357"/>
        <end position="415"/>
    </location>
</feature>
<dbReference type="GO" id="GO:0035267">
    <property type="term" value="C:NuA4 histone acetyltransferase complex"/>
    <property type="evidence" value="ECO:0007669"/>
    <property type="project" value="InterPro"/>
</dbReference>
<reference evidence="9 10" key="1">
    <citation type="journal article" date="2020" name="Nat. Commun.">
        <title>Genome of Tripterygium wilfordii and identification of cytochrome P450 involved in triptolide biosynthesis.</title>
        <authorList>
            <person name="Tu L."/>
            <person name="Su P."/>
            <person name="Zhang Z."/>
            <person name="Gao L."/>
            <person name="Wang J."/>
            <person name="Hu T."/>
            <person name="Zhou J."/>
            <person name="Zhang Y."/>
            <person name="Zhao Y."/>
            <person name="Liu Y."/>
            <person name="Song Y."/>
            <person name="Tong Y."/>
            <person name="Lu Y."/>
            <person name="Yang J."/>
            <person name="Xu C."/>
            <person name="Jia M."/>
            <person name="Peters R.J."/>
            <person name="Huang L."/>
            <person name="Gao W."/>
        </authorList>
    </citation>
    <scope>NUCLEOTIDE SEQUENCE [LARGE SCALE GENOMIC DNA]</scope>
    <source>
        <strain evidence="10">cv. XIE 37</strain>
        <tissue evidence="9">Leaf</tissue>
    </source>
</reference>
<comment type="subcellular location">
    <subcellularLocation>
        <location evidence="1 6">Nucleus</location>
    </subcellularLocation>
</comment>
<feature type="region of interest" description="Disordered" evidence="7">
    <location>
        <begin position="427"/>
        <end position="453"/>
    </location>
</feature>
<dbReference type="Gene3D" id="2.30.30.140">
    <property type="match status" value="1"/>
</dbReference>
<evidence type="ECO:0000313" key="10">
    <source>
        <dbReference type="Proteomes" id="UP000593562"/>
    </source>
</evidence>
<accession>A0A7J7DPC1</accession>
<dbReference type="FunCoup" id="A0A7J7DPC1">
    <property type="interactions" value="2834"/>
</dbReference>
<evidence type="ECO:0000256" key="7">
    <source>
        <dbReference type="SAM" id="MobiDB-lite"/>
    </source>
</evidence>
<evidence type="ECO:0000256" key="2">
    <source>
        <dbReference type="ARBA" id="ARBA00008035"/>
    </source>
</evidence>
<evidence type="ECO:0000256" key="4">
    <source>
        <dbReference type="ARBA" id="ARBA00023163"/>
    </source>
</evidence>
<dbReference type="CDD" id="cd20404">
    <property type="entry name" value="Tudor_Agenet_AtEML-like"/>
    <property type="match status" value="1"/>
</dbReference>
<dbReference type="InterPro" id="IPR024943">
    <property type="entry name" value="Enhancer_polycomb"/>
</dbReference>
<evidence type="ECO:0000313" key="9">
    <source>
        <dbReference type="EMBL" id="KAF5748232.1"/>
    </source>
</evidence>
<dbReference type="SMART" id="SM00333">
    <property type="entry name" value="TUDOR"/>
    <property type="match status" value="1"/>
</dbReference>
<organism evidence="9 10">
    <name type="scientific">Tripterygium wilfordii</name>
    <name type="common">Thunder God vine</name>
    <dbReference type="NCBI Taxonomy" id="458696"/>
    <lineage>
        <taxon>Eukaryota</taxon>
        <taxon>Viridiplantae</taxon>
        <taxon>Streptophyta</taxon>
        <taxon>Embryophyta</taxon>
        <taxon>Tracheophyta</taxon>
        <taxon>Spermatophyta</taxon>
        <taxon>Magnoliopsida</taxon>
        <taxon>eudicotyledons</taxon>
        <taxon>Gunneridae</taxon>
        <taxon>Pentapetalae</taxon>
        <taxon>rosids</taxon>
        <taxon>fabids</taxon>
        <taxon>Celastrales</taxon>
        <taxon>Celastraceae</taxon>
        <taxon>Tripterygium</taxon>
    </lineage>
</organism>
<protein>
    <recommendedName>
        <fullName evidence="6">Enhancer of polycomb-like protein</fullName>
    </recommendedName>
</protein>
<dbReference type="GO" id="GO:0005634">
    <property type="term" value="C:nucleus"/>
    <property type="evidence" value="ECO:0007669"/>
    <property type="project" value="UniProtKB-SubCell"/>
</dbReference>
<evidence type="ECO:0000256" key="3">
    <source>
        <dbReference type="ARBA" id="ARBA00023015"/>
    </source>
</evidence>
<feature type="region of interest" description="Disordered" evidence="7">
    <location>
        <begin position="188"/>
        <end position="241"/>
    </location>
</feature>
<dbReference type="OrthoDB" id="435275at2759"/>
<keyword evidence="5 6" id="KW-0539">Nucleus</keyword>
<comment type="similarity">
    <text evidence="2 6">Belongs to the enhancer of polycomb family.</text>
</comment>
<gene>
    <name evidence="9" type="ORF">HS088_TW04G00183</name>
</gene>
<evidence type="ECO:0000256" key="5">
    <source>
        <dbReference type="ARBA" id="ARBA00023242"/>
    </source>
</evidence>
<evidence type="ECO:0000256" key="1">
    <source>
        <dbReference type="ARBA" id="ARBA00004123"/>
    </source>
</evidence>
<dbReference type="InParanoid" id="A0A7J7DPC1"/>
<sequence length="1657" mass="187475">MENIIGSSHGAEIPKKSRSLDLKSLYKSKDTKDAENKSAKRKGIVHHGSDGGKSNKRKKSNGSKSLDEVYNGSVSLGQRESKNPNLGSTKKLKNGSDISRIPFSLDDTIARIPKRKRDFVGRSKFESSGQPLKLFGQSSNKLDLVGHTEKVSEDDFSSHAEKINGDDLGYAVESSKVNKIEDFDDFKEDRNSESSSAQHLKKEHGRLDHSLINNGDLSLKKSRKSRRKREVLDLHTKSATKEAEPIVGTCTNELQDDDEENLEENAARMLSSRFDPSCTGFSSNSRVSVSPPANGLSFLLSSRQDFVTRGAKYFSGSESASIDTTGRMLRPRKQEKENGHSRKRRHYYEIFSREMDAHWVLKRKIKVFWPLDQSWYYGLVNDYDEERKLHHVKYDDRDEEWISLQNERFKLLLLPGEVPSMEEWKRSALEGEHPDDGKLRLKPSKDKEKKDLAAEDDDYIGGCMDTEPIISWLARSSRRVKSSPFYALKKQKTTGDLSSTSVADEAVGTCDDGGTLNGHKIGLSNGSSLLDRLGNTSDTSCFSRDNKFTIVYFRRRFRKTNNVPCHASSANSVSGAFESVSALATVDEFKAFENDISIQRLDPDDALSPIENVLSFKLTIPSIESAQLRFEFDFPVLSVLNHSFGAENAWLFRAMLLLQYGTVMATWPRVHLEIVVVDNVVGLRFLLFEGCLGQAVAFVFQLLTMFHQPDESGKYAYLQLPVTSVRFKFSCIQRLRKHLVFAFYKFSEVKKSKWAFLDRELKRHCLLTRQLPLSECTYDNIKALQDGNQLLSCSTCKNSALFEGLRRRSRIAMKLIGISRESASGDASHFSDLDKKNSFFPAFALCFTAAPTFFLSLHLKLIMEQSMTHISFRDHDSDDGSTLEDCFNKCLESPLEYMLRAPLIEHVCSGCLSGTNSVLNVADLSASSQIKLSSEYNQNDGPNFAGSVSSDNPEKVGYDSIHLEKYQSNSSVKEHYDLSSSPLVDRNKLDNGSHSLLKDITVEIPSRTQFEKHVEQETGCAQQSSDLPWHMNGSVISSPNPTAPRSNWHRHQSSSSFGYLAHGQSDGKADLFHGNFGNGPKKPRTRVSYTLPFGSFEYGSKDKSLSQKGLPHKRIRKASEKRSSDGVRVLQRNLELSCEANVLITLGDRGCRECGAQVVLELFDRSEWKLAIKVSGATKYSYKAHQFLQPGSTNRFTHAMMWKGGKDWILEFPDRSQWSRFKEMHEECYNRNIRAASVKNIPIPGVRLIEEHDENGTEVTFFRSSKYYRQVETDIEMALNRSRVLYDMDSDDEQWIFKYRSSSVTESSGLWKISEEMFEKIMDMFEKAAYVEQCDHFSSDEVEGLMAGVGPMGAIKSIHEHWRQKRQRKGMPLIRHLQSPLWERYQDQVREWELATSKGNTTLANGCMDKVIAVEKPSMFAFCLKPRGLEVPNKGSKQRTQRKISLAAQSNTIVDHDGLHSYGRRLNGFYLGDNKFLYAGLNYESLDDSPLPQTSPRVFSPGDPNSMGYFSMGSDGIDKFHYPKLKKSKSRKFRMYESPKDSQIEASYSPRVTGKRNGVRPLNLGFSHWPTQRHYHPDFPLRQGLEQLDGSELDEFRLRDASGAAQHARNMAKLKREKAQRLHYGADMAIQKAVVALMTADAIKASFENLNGDGWSD</sequence>
<feature type="compositionally biased region" description="Basic residues" evidence="7">
    <location>
        <begin position="220"/>
        <end position="229"/>
    </location>
</feature>
<dbReference type="Pfam" id="PF10513">
    <property type="entry name" value="EPL1"/>
    <property type="match status" value="1"/>
</dbReference>
<keyword evidence="10" id="KW-1185">Reference proteome</keyword>
<feature type="compositionally biased region" description="Basic and acidic residues" evidence="7">
    <location>
        <begin position="230"/>
        <end position="241"/>
    </location>
</feature>